<feature type="compositionally biased region" description="Basic and acidic residues" evidence="1">
    <location>
        <begin position="125"/>
        <end position="134"/>
    </location>
</feature>
<sequence length="177" mass="19890">MKSKFTLYMFKPKGHPQKQVCALFPEPDYKEIIKEALGNLDIILQSPNHKIFSQNIEKVVLTSSILYREPDNVQNKNQQSYDRKKPGQFAKCLFDYLNHASEIPSIAITVVGCEDAIQSVHKVMESRGVRKKSNEAQQGARSKTSQGSHYGSEGGYSASHSVYGAKGSDFSRQHHDE</sequence>
<feature type="region of interest" description="Disordered" evidence="1">
    <location>
        <begin position="125"/>
        <end position="177"/>
    </location>
</feature>
<protein>
    <submittedName>
        <fullName evidence="2">Uncharacterized protein</fullName>
    </submittedName>
</protein>
<name>A0A8S3ZPP9_9EUPU</name>
<keyword evidence="3" id="KW-1185">Reference proteome</keyword>
<organism evidence="2 3">
    <name type="scientific">Candidula unifasciata</name>
    <dbReference type="NCBI Taxonomy" id="100452"/>
    <lineage>
        <taxon>Eukaryota</taxon>
        <taxon>Metazoa</taxon>
        <taxon>Spiralia</taxon>
        <taxon>Lophotrochozoa</taxon>
        <taxon>Mollusca</taxon>
        <taxon>Gastropoda</taxon>
        <taxon>Heterobranchia</taxon>
        <taxon>Euthyneura</taxon>
        <taxon>Panpulmonata</taxon>
        <taxon>Eupulmonata</taxon>
        <taxon>Stylommatophora</taxon>
        <taxon>Helicina</taxon>
        <taxon>Helicoidea</taxon>
        <taxon>Geomitridae</taxon>
        <taxon>Candidula</taxon>
    </lineage>
</organism>
<proteinExistence type="predicted"/>
<evidence type="ECO:0000256" key="1">
    <source>
        <dbReference type="SAM" id="MobiDB-lite"/>
    </source>
</evidence>
<comment type="caution">
    <text evidence="2">The sequence shown here is derived from an EMBL/GenBank/DDBJ whole genome shotgun (WGS) entry which is preliminary data.</text>
</comment>
<dbReference type="AlphaFoldDB" id="A0A8S3ZPP9"/>
<gene>
    <name evidence="2" type="ORF">CUNI_LOCUS17142</name>
</gene>
<accession>A0A8S3ZPP9</accession>
<evidence type="ECO:0000313" key="3">
    <source>
        <dbReference type="Proteomes" id="UP000678393"/>
    </source>
</evidence>
<dbReference type="EMBL" id="CAJHNH020004757">
    <property type="protein sequence ID" value="CAG5131584.1"/>
    <property type="molecule type" value="Genomic_DNA"/>
</dbReference>
<dbReference type="Proteomes" id="UP000678393">
    <property type="component" value="Unassembled WGS sequence"/>
</dbReference>
<reference evidence="2" key="1">
    <citation type="submission" date="2021-04" db="EMBL/GenBank/DDBJ databases">
        <authorList>
            <consortium name="Molecular Ecology Group"/>
        </authorList>
    </citation>
    <scope>NUCLEOTIDE SEQUENCE</scope>
</reference>
<feature type="non-terminal residue" evidence="2">
    <location>
        <position position="177"/>
    </location>
</feature>
<feature type="compositionally biased region" description="Polar residues" evidence="1">
    <location>
        <begin position="135"/>
        <end position="149"/>
    </location>
</feature>
<evidence type="ECO:0000313" key="2">
    <source>
        <dbReference type="EMBL" id="CAG5131584.1"/>
    </source>
</evidence>